<dbReference type="PANTHER" id="PTHR38340">
    <property type="entry name" value="S-LAYER PROTEIN"/>
    <property type="match status" value="1"/>
</dbReference>
<dbReference type="InterPro" id="IPR001343">
    <property type="entry name" value="Hemolysn_Ca-bd"/>
</dbReference>
<evidence type="ECO:0000313" key="4">
    <source>
        <dbReference type="EMBL" id="MDD2168818.1"/>
    </source>
</evidence>
<dbReference type="InterPro" id="IPR029058">
    <property type="entry name" value="AB_hydrolase_fold"/>
</dbReference>
<reference evidence="4" key="1">
    <citation type="submission" date="2022-09" db="EMBL/GenBank/DDBJ databases">
        <title>Molecular characterization of Glaesserella parasuis strains circulating in commercial swine farms using whole-genome sequencing.</title>
        <authorList>
            <person name="Mugabi R."/>
            <person name="Clavijo M."/>
            <person name="Li G."/>
        </authorList>
    </citation>
    <scope>NUCLEOTIDE SEQUENCE</scope>
    <source>
        <strain evidence="4">0435-53</strain>
    </source>
</reference>
<evidence type="ECO:0008006" key="6">
    <source>
        <dbReference type="Google" id="ProtNLM"/>
    </source>
</evidence>
<evidence type="ECO:0000256" key="2">
    <source>
        <dbReference type="ARBA" id="ARBA00022525"/>
    </source>
</evidence>
<organism evidence="4 5">
    <name type="scientific">Glaesserella parasuis</name>
    <name type="common">Haemophilus parasuis</name>
    <dbReference type="NCBI Taxonomy" id="738"/>
    <lineage>
        <taxon>Bacteria</taxon>
        <taxon>Pseudomonadati</taxon>
        <taxon>Pseudomonadota</taxon>
        <taxon>Gammaproteobacteria</taxon>
        <taxon>Pasteurellales</taxon>
        <taxon>Pasteurellaceae</taxon>
        <taxon>Glaesserella</taxon>
    </lineage>
</organism>
<dbReference type="PANTHER" id="PTHR38340:SF1">
    <property type="entry name" value="S-LAYER PROTEIN"/>
    <property type="match status" value="1"/>
</dbReference>
<dbReference type="InterPro" id="IPR050557">
    <property type="entry name" value="RTX_toxin/Mannuronan_C5-epim"/>
</dbReference>
<sequence>FLYCVGVTVGVFDYKNYSTQKSMELMLTSQKLAIYTNSRSFMFFPGDKILNSAGKLFGGFYPNRIDIGVPQGWRALTPKELNLPASSKDIAGYYTFASPVLGKNVFPGTGPQLDIFGEFNSKGKVSRITISWAGTNDLLDVADYFKLNDGSIAPHMKPILNAVKEYALKNGLTGEDIIVTGYSLGGGLTNVMAKYRETMADGFFKDANYVGHASPLIYDNPDVIINMGFENDAVYRILGDSPTFSEAWQKLGPLASNTDTSYASTINNVVLFNGTYASPLWTIMPNFAKSIFNIPLGWSAHFGGLVTDAIQRISSSPFYSYTHKDSKIIIDHLNAIQRIFTWVRDKSDKAELTPAFILGNDHNNMLQGTKQGDYIDARGGNDKIKTGDGLDRVHGGTGVDTVILSGTQENWKAYRLKDGTVFMQSLNGMGIKHLESVEKLTFEGESFTGWRPYSFENDEIVSHRYLIFRWLNKNMKYSNHKEGTSQDDNLVGSALFGKEGNDTLTAHSKFASLLHGGEGDDLLIGKNGGDVLYGAEGADILYGGAGVDNLYGGIGNDLFVFDKKSKGISFVRDFNRYSNDKDTLLFSNELFADKSQLSSAMKMQGDNVHIYKDKVTVIVQNSTIEDVLNSSSVAIL</sequence>
<dbReference type="EMBL" id="JAODIR010000062">
    <property type="protein sequence ID" value="MDD2168818.1"/>
    <property type="molecule type" value="Genomic_DNA"/>
</dbReference>
<dbReference type="Pfam" id="PF00353">
    <property type="entry name" value="HemolysinCabind"/>
    <property type="match status" value="2"/>
</dbReference>
<feature type="non-terminal residue" evidence="4">
    <location>
        <position position="1"/>
    </location>
</feature>
<dbReference type="PROSITE" id="PS00330">
    <property type="entry name" value="HEMOLYSIN_CALCIUM"/>
    <property type="match status" value="2"/>
</dbReference>
<accession>A0AA42EIG5</accession>
<dbReference type="PRINTS" id="PR00313">
    <property type="entry name" value="CABNDNGRPT"/>
</dbReference>
<evidence type="ECO:0000256" key="1">
    <source>
        <dbReference type="ARBA" id="ARBA00004613"/>
    </source>
</evidence>
<keyword evidence="3" id="KW-0106">Calcium</keyword>
<protein>
    <recommendedName>
        <fullName evidence="6">Triacylglycerol lipase</fullName>
    </recommendedName>
</protein>
<dbReference type="GO" id="GO:0005509">
    <property type="term" value="F:calcium ion binding"/>
    <property type="evidence" value="ECO:0007669"/>
    <property type="project" value="InterPro"/>
</dbReference>
<dbReference type="Proteomes" id="UP001148834">
    <property type="component" value="Unassembled WGS sequence"/>
</dbReference>
<proteinExistence type="predicted"/>
<dbReference type="AlphaFoldDB" id="A0AA42EIG5"/>
<dbReference type="Gene3D" id="2.150.10.10">
    <property type="entry name" value="Serralysin-like metalloprotease, C-terminal"/>
    <property type="match status" value="2"/>
</dbReference>
<dbReference type="GO" id="GO:0005576">
    <property type="term" value="C:extracellular region"/>
    <property type="evidence" value="ECO:0007669"/>
    <property type="project" value="UniProtKB-SubCell"/>
</dbReference>
<evidence type="ECO:0000256" key="3">
    <source>
        <dbReference type="ARBA" id="ARBA00022837"/>
    </source>
</evidence>
<dbReference type="SUPFAM" id="SSF51120">
    <property type="entry name" value="beta-Roll"/>
    <property type="match status" value="1"/>
</dbReference>
<dbReference type="InterPro" id="IPR011049">
    <property type="entry name" value="Serralysin-like_metalloprot_C"/>
</dbReference>
<keyword evidence="2" id="KW-0964">Secreted</keyword>
<gene>
    <name evidence="4" type="ORF">N5925_09595</name>
</gene>
<evidence type="ECO:0000313" key="5">
    <source>
        <dbReference type="Proteomes" id="UP001148834"/>
    </source>
</evidence>
<name>A0AA42EIG5_GLAPU</name>
<dbReference type="SUPFAM" id="SSF53474">
    <property type="entry name" value="alpha/beta-Hydrolases"/>
    <property type="match status" value="1"/>
</dbReference>
<comment type="subcellular location">
    <subcellularLocation>
        <location evidence="1">Secreted</location>
    </subcellularLocation>
</comment>
<comment type="caution">
    <text evidence="4">The sequence shown here is derived from an EMBL/GenBank/DDBJ whole genome shotgun (WGS) entry which is preliminary data.</text>
</comment>
<dbReference type="InterPro" id="IPR018511">
    <property type="entry name" value="Hemolysin-typ_Ca-bd_CS"/>
</dbReference>
<dbReference type="Gene3D" id="3.40.50.1820">
    <property type="entry name" value="alpha/beta hydrolase"/>
    <property type="match status" value="1"/>
</dbReference>